<name>A0A8H3G690_9LECA</name>
<reference evidence="2" key="1">
    <citation type="submission" date="2021-03" db="EMBL/GenBank/DDBJ databases">
        <authorList>
            <person name="Tagirdzhanova G."/>
        </authorList>
    </citation>
    <scope>NUCLEOTIDE SEQUENCE</scope>
</reference>
<comment type="caution">
    <text evidence="2">The sequence shown here is derived from an EMBL/GenBank/DDBJ whole genome shotgun (WGS) entry which is preliminary data.</text>
</comment>
<dbReference type="InterPro" id="IPR029062">
    <property type="entry name" value="Class_I_gatase-like"/>
</dbReference>
<dbReference type="Pfam" id="PF01965">
    <property type="entry name" value="DJ-1_PfpI"/>
    <property type="match status" value="1"/>
</dbReference>
<protein>
    <recommendedName>
        <fullName evidence="1">DJ-1/PfpI domain-containing protein</fullName>
    </recommendedName>
</protein>
<keyword evidence="3" id="KW-1185">Reference proteome</keyword>
<dbReference type="PANTHER" id="PTHR43130">
    <property type="entry name" value="ARAC-FAMILY TRANSCRIPTIONAL REGULATOR"/>
    <property type="match status" value="1"/>
</dbReference>
<accession>A0A8H3G690</accession>
<dbReference type="PANTHER" id="PTHR43130:SF7">
    <property type="entry name" value="DJ-1_PFPI DOMAIN-CONTAINING PROTEIN"/>
    <property type="match status" value="1"/>
</dbReference>
<dbReference type="EMBL" id="CAJPDT010000095">
    <property type="protein sequence ID" value="CAF9936931.1"/>
    <property type="molecule type" value="Genomic_DNA"/>
</dbReference>
<dbReference type="AlphaFoldDB" id="A0A8H3G690"/>
<sequence>MASNPTTRIGVLLLDAVQVLDVSPIDIFGMLSQSYLSTTPFPASLKAGAVPMEILYINQAGPDALHQCTASLGLRVDASITDKICAPPEEGGEKTLDILLIPGPDPWAYKPTDALNGFIKGHFGSGTDVLTICTGVYPAGHAGILNGRNVTGPRPLVPELSKKFPEAAWGNEDKRWVSDGNLWSSEGGVTNGQDMVAAYIRQKWPGATAEAMIAMAEVGERSQYYESP</sequence>
<dbReference type="Gene3D" id="3.40.50.880">
    <property type="match status" value="1"/>
</dbReference>
<gene>
    <name evidence="2" type="ORF">IMSHALPRED_010957</name>
</gene>
<organism evidence="2 3">
    <name type="scientific">Imshaugia aleurites</name>
    <dbReference type="NCBI Taxonomy" id="172621"/>
    <lineage>
        <taxon>Eukaryota</taxon>
        <taxon>Fungi</taxon>
        <taxon>Dikarya</taxon>
        <taxon>Ascomycota</taxon>
        <taxon>Pezizomycotina</taxon>
        <taxon>Lecanoromycetes</taxon>
        <taxon>OSLEUM clade</taxon>
        <taxon>Lecanoromycetidae</taxon>
        <taxon>Lecanorales</taxon>
        <taxon>Lecanorineae</taxon>
        <taxon>Parmeliaceae</taxon>
        <taxon>Imshaugia</taxon>
    </lineage>
</organism>
<dbReference type="InterPro" id="IPR002818">
    <property type="entry name" value="DJ-1/PfpI"/>
</dbReference>
<proteinExistence type="predicted"/>
<dbReference type="SUPFAM" id="SSF52317">
    <property type="entry name" value="Class I glutamine amidotransferase-like"/>
    <property type="match status" value="1"/>
</dbReference>
<dbReference type="Proteomes" id="UP000664534">
    <property type="component" value="Unassembled WGS sequence"/>
</dbReference>
<evidence type="ECO:0000259" key="1">
    <source>
        <dbReference type="Pfam" id="PF01965"/>
    </source>
</evidence>
<evidence type="ECO:0000313" key="2">
    <source>
        <dbReference type="EMBL" id="CAF9936931.1"/>
    </source>
</evidence>
<dbReference type="InterPro" id="IPR052158">
    <property type="entry name" value="INH-QAR"/>
</dbReference>
<feature type="domain" description="DJ-1/PfpI" evidence="1">
    <location>
        <begin position="69"/>
        <end position="187"/>
    </location>
</feature>
<evidence type="ECO:0000313" key="3">
    <source>
        <dbReference type="Proteomes" id="UP000664534"/>
    </source>
</evidence>
<dbReference type="OrthoDB" id="543156at2759"/>